<comment type="subcellular location">
    <subcellularLocation>
        <location evidence="5 7">Cytoplasm</location>
    </subcellularLocation>
</comment>
<dbReference type="EC" id="2.7.4.3" evidence="5 7"/>
<comment type="subunit">
    <text evidence="5 7">Monomer.</text>
</comment>
<dbReference type="SUPFAM" id="SSF52540">
    <property type="entry name" value="P-loop containing nucleoside triphosphate hydrolases"/>
    <property type="match status" value="1"/>
</dbReference>
<dbReference type="NCBIfam" id="TIGR01351">
    <property type="entry name" value="adk"/>
    <property type="match status" value="1"/>
</dbReference>
<keyword evidence="5" id="KW-0963">Cytoplasm</keyword>
<dbReference type="FunFam" id="3.40.50.300:FF:000106">
    <property type="entry name" value="Adenylate kinase mitochondrial"/>
    <property type="match status" value="1"/>
</dbReference>
<dbReference type="PRINTS" id="PR00094">
    <property type="entry name" value="ADENYLTKNASE"/>
</dbReference>
<dbReference type="PROSITE" id="PS00113">
    <property type="entry name" value="ADENYLATE_KINASE"/>
    <property type="match status" value="1"/>
</dbReference>
<feature type="binding site" evidence="5">
    <location>
        <position position="123"/>
    </location>
    <ligand>
        <name>ATP</name>
        <dbReference type="ChEBI" id="CHEBI:30616"/>
    </ligand>
</feature>
<feature type="binding site" evidence="5">
    <location>
        <begin position="132"/>
        <end position="133"/>
    </location>
    <ligand>
        <name>ATP</name>
        <dbReference type="ChEBI" id="CHEBI:30616"/>
    </ligand>
</feature>
<feature type="binding site" evidence="5">
    <location>
        <position position="31"/>
    </location>
    <ligand>
        <name>AMP</name>
        <dbReference type="ChEBI" id="CHEBI:456215"/>
    </ligand>
</feature>
<feature type="binding site" evidence="5">
    <location>
        <position position="92"/>
    </location>
    <ligand>
        <name>AMP</name>
        <dbReference type="ChEBI" id="CHEBI:456215"/>
    </ligand>
</feature>
<evidence type="ECO:0000256" key="6">
    <source>
        <dbReference type="RuleBase" id="RU003330"/>
    </source>
</evidence>
<evidence type="ECO:0000313" key="9">
    <source>
        <dbReference type="EMBL" id="QCI23993.1"/>
    </source>
</evidence>
<dbReference type="NCBIfam" id="NF001379">
    <property type="entry name" value="PRK00279.1-1"/>
    <property type="match status" value="1"/>
</dbReference>
<dbReference type="GO" id="GO:0005524">
    <property type="term" value="F:ATP binding"/>
    <property type="evidence" value="ECO:0007669"/>
    <property type="project" value="UniProtKB-UniRule"/>
</dbReference>
<evidence type="ECO:0000259" key="8">
    <source>
        <dbReference type="Pfam" id="PF05191"/>
    </source>
</evidence>
<gene>
    <name evidence="5" type="primary">adk</name>
    <name evidence="9" type="ORF">D9V74_02295</name>
</gene>
<feature type="binding site" evidence="5">
    <location>
        <position position="156"/>
    </location>
    <ligand>
        <name>AMP</name>
        <dbReference type="ChEBI" id="CHEBI:456215"/>
    </ligand>
</feature>
<dbReference type="UniPathway" id="UPA00588">
    <property type="reaction ID" value="UER00649"/>
</dbReference>
<keyword evidence="5 7" id="KW-0067">ATP-binding</keyword>
<comment type="function">
    <text evidence="5">Catalyzes the reversible transfer of the terminal phosphate group between ATP and AMP. Plays an important role in cellular energy homeostasis and in adenine nucleotide metabolism.</text>
</comment>
<evidence type="ECO:0000256" key="2">
    <source>
        <dbReference type="ARBA" id="ARBA00022727"/>
    </source>
</evidence>
<comment type="pathway">
    <text evidence="5">Purine metabolism; AMP biosynthesis via salvage pathway; AMP from ADP: step 1/1.</text>
</comment>
<comment type="caution">
    <text evidence="5">Lacks conserved residue(s) required for the propagation of feature annotation.</text>
</comment>
<feature type="binding site" evidence="5">
    <location>
        <position position="36"/>
    </location>
    <ligand>
        <name>AMP</name>
        <dbReference type="ChEBI" id="CHEBI:456215"/>
    </ligand>
</feature>
<keyword evidence="4 5" id="KW-0418">Kinase</keyword>
<accession>A0A4D6Y636</accession>
<dbReference type="InterPro" id="IPR033690">
    <property type="entry name" value="Adenylat_kinase_CS"/>
</dbReference>
<dbReference type="Pfam" id="PF00406">
    <property type="entry name" value="ADK"/>
    <property type="match status" value="1"/>
</dbReference>
<feature type="region of interest" description="LID" evidence="5">
    <location>
        <begin position="122"/>
        <end position="159"/>
    </location>
</feature>
<evidence type="ECO:0000256" key="7">
    <source>
        <dbReference type="RuleBase" id="RU003331"/>
    </source>
</evidence>
<name>A0A4D6Y636_9GAMM</name>
<dbReference type="AlphaFoldDB" id="A0A4D6Y636"/>
<evidence type="ECO:0000256" key="3">
    <source>
        <dbReference type="ARBA" id="ARBA00022741"/>
    </source>
</evidence>
<feature type="binding site" evidence="5">
    <location>
        <position position="167"/>
    </location>
    <ligand>
        <name>AMP</name>
        <dbReference type="ChEBI" id="CHEBI:456215"/>
    </ligand>
</feature>
<feature type="binding site" evidence="5">
    <location>
        <begin position="57"/>
        <end position="59"/>
    </location>
    <ligand>
        <name>AMP</name>
        <dbReference type="ChEBI" id="CHEBI:456215"/>
    </ligand>
</feature>
<feature type="binding site" evidence="5">
    <location>
        <position position="200"/>
    </location>
    <ligand>
        <name>ATP</name>
        <dbReference type="ChEBI" id="CHEBI:30616"/>
    </ligand>
</feature>
<dbReference type="CDD" id="cd01428">
    <property type="entry name" value="ADK"/>
    <property type="match status" value="1"/>
</dbReference>
<dbReference type="GO" id="GO:0004017">
    <property type="term" value="F:AMP kinase activity"/>
    <property type="evidence" value="ECO:0007669"/>
    <property type="project" value="UniProtKB-UniRule"/>
</dbReference>
<organism evidence="9 10">
    <name type="scientific">Buchnera aphidicola</name>
    <name type="common">Macrosiphoniella sanborni</name>
    <dbReference type="NCBI Taxonomy" id="1241865"/>
    <lineage>
        <taxon>Bacteria</taxon>
        <taxon>Pseudomonadati</taxon>
        <taxon>Pseudomonadota</taxon>
        <taxon>Gammaproteobacteria</taxon>
        <taxon>Enterobacterales</taxon>
        <taxon>Erwiniaceae</taxon>
        <taxon>Buchnera</taxon>
    </lineage>
</organism>
<dbReference type="Proteomes" id="UP000298745">
    <property type="component" value="Chromosome"/>
</dbReference>
<dbReference type="RefSeq" id="WP_158362907.1">
    <property type="nucleotide sequence ID" value="NZ_CP034864.1"/>
</dbReference>
<dbReference type="GO" id="GO:0044209">
    <property type="term" value="P:AMP salvage"/>
    <property type="evidence" value="ECO:0007669"/>
    <property type="project" value="UniProtKB-UniRule"/>
</dbReference>
<dbReference type="PANTHER" id="PTHR23359">
    <property type="entry name" value="NUCLEOTIDE KINASE"/>
    <property type="match status" value="1"/>
</dbReference>
<dbReference type="InterPro" id="IPR007862">
    <property type="entry name" value="Adenylate_kinase_lid-dom"/>
</dbReference>
<keyword evidence="1 5" id="KW-0808">Transferase</keyword>
<evidence type="ECO:0000256" key="5">
    <source>
        <dbReference type="HAMAP-Rule" id="MF_00235"/>
    </source>
</evidence>
<dbReference type="Pfam" id="PF05191">
    <property type="entry name" value="ADK_lid"/>
    <property type="match status" value="1"/>
</dbReference>
<proteinExistence type="inferred from homology"/>
<reference evidence="9 10" key="2">
    <citation type="submission" date="2019-05" db="EMBL/GenBank/DDBJ databases">
        <title>Genome evolution of the obligate endosymbiont Buchnera aphidicola.</title>
        <authorList>
            <person name="Moran N.A."/>
        </authorList>
    </citation>
    <scope>NUCLEOTIDE SEQUENCE [LARGE SCALE GENOMIC DNA]</scope>
    <source>
        <strain evidence="9 10">Msa</strain>
    </source>
</reference>
<sequence length="215" mass="24868">MRIILLGAPGTGKGTQGKFITERYKIPKISTGDMLREAIYSKTKTGIIIQSIVREGRLVSDEIVCNLIKQRIQKKDCINGFLLDGFPRTITQALYLSKIKIKIDYILELIVPYKVILERISGRRVHPQSGRIYHIKFKPPKIQDQDDLTGQSLIIREDDKKESIIRRLKEYKNMHNSLIKYYIQEKNIGNIKLFKICSTDSVSVIHKKIKDILKK</sequence>
<dbReference type="InterPro" id="IPR006259">
    <property type="entry name" value="Adenyl_kin_sub"/>
</dbReference>
<feature type="region of interest" description="NMP" evidence="5">
    <location>
        <begin position="30"/>
        <end position="59"/>
    </location>
</feature>
<comment type="similarity">
    <text evidence="5 6">Belongs to the adenylate kinase family.</text>
</comment>
<dbReference type="InterPro" id="IPR027417">
    <property type="entry name" value="P-loop_NTPase"/>
</dbReference>
<reference evidence="9 10" key="1">
    <citation type="submission" date="2018-12" db="EMBL/GenBank/DDBJ databases">
        <authorList>
            <person name="Chong R.A."/>
        </authorList>
    </citation>
    <scope>NUCLEOTIDE SEQUENCE [LARGE SCALE GENOMIC DNA]</scope>
    <source>
        <strain evidence="9 10">Msa</strain>
    </source>
</reference>
<comment type="catalytic activity">
    <reaction evidence="5 7">
        <text>AMP + ATP = 2 ADP</text>
        <dbReference type="Rhea" id="RHEA:12973"/>
        <dbReference type="ChEBI" id="CHEBI:30616"/>
        <dbReference type="ChEBI" id="CHEBI:456215"/>
        <dbReference type="ChEBI" id="CHEBI:456216"/>
        <dbReference type="EC" id="2.7.4.3"/>
    </reaction>
</comment>
<keyword evidence="3 5" id="KW-0547">Nucleotide-binding</keyword>
<evidence type="ECO:0000313" key="10">
    <source>
        <dbReference type="Proteomes" id="UP000298745"/>
    </source>
</evidence>
<dbReference type="HAMAP" id="MF_00235">
    <property type="entry name" value="Adenylate_kinase_Adk"/>
    <property type="match status" value="1"/>
</dbReference>
<comment type="domain">
    <text evidence="5">Consists of three domains, a large central CORE domain and two small peripheral domains, NMPbind and LID, which undergo movements during catalysis. The LID domain closes over the site of phosphoryl transfer upon ATP binding. Assembling and dissambling the active center during each catalytic cycle provides an effective means to prevent ATP hydrolysis.</text>
</comment>
<feature type="binding site" evidence="5">
    <location>
        <begin position="85"/>
        <end position="88"/>
    </location>
    <ligand>
        <name>AMP</name>
        <dbReference type="ChEBI" id="CHEBI:456215"/>
    </ligand>
</feature>
<dbReference type="InterPro" id="IPR000850">
    <property type="entry name" value="Adenylat/UMP-CMP_kin"/>
</dbReference>
<dbReference type="GO" id="GO:0005737">
    <property type="term" value="C:cytoplasm"/>
    <property type="evidence" value="ECO:0007669"/>
    <property type="project" value="UniProtKB-SubCell"/>
</dbReference>
<feature type="binding site" evidence="5">
    <location>
        <begin position="10"/>
        <end position="15"/>
    </location>
    <ligand>
        <name>ATP</name>
        <dbReference type="ChEBI" id="CHEBI:30616"/>
    </ligand>
</feature>
<dbReference type="OrthoDB" id="9805030at2"/>
<evidence type="ECO:0000256" key="1">
    <source>
        <dbReference type="ARBA" id="ARBA00022679"/>
    </source>
</evidence>
<feature type="domain" description="Adenylate kinase active site lid" evidence="8">
    <location>
        <begin position="123"/>
        <end position="158"/>
    </location>
</feature>
<evidence type="ECO:0000256" key="4">
    <source>
        <dbReference type="ARBA" id="ARBA00022777"/>
    </source>
</evidence>
<dbReference type="EMBL" id="CP034864">
    <property type="protein sequence ID" value="QCI23993.1"/>
    <property type="molecule type" value="Genomic_DNA"/>
</dbReference>
<keyword evidence="2 5" id="KW-0545">Nucleotide biosynthesis</keyword>
<protein>
    <recommendedName>
        <fullName evidence="5 7">Adenylate kinase</fullName>
        <shortName evidence="5">AK</shortName>
        <ecNumber evidence="5 7">2.7.4.3</ecNumber>
    </recommendedName>
    <alternativeName>
        <fullName evidence="5">ATP-AMP transphosphorylase</fullName>
    </alternativeName>
    <alternativeName>
        <fullName evidence="5">ATP:AMP phosphotransferase</fullName>
    </alternativeName>
    <alternativeName>
        <fullName evidence="5">Adenylate monophosphate kinase</fullName>
    </alternativeName>
</protein>
<dbReference type="Gene3D" id="3.40.50.300">
    <property type="entry name" value="P-loop containing nucleotide triphosphate hydrolases"/>
    <property type="match status" value="1"/>
</dbReference>